<feature type="region of interest" description="C3H" evidence="15">
    <location>
        <begin position="119"/>
        <end position="151"/>
    </location>
</feature>
<reference evidence="18" key="1">
    <citation type="submission" date="2020-05" db="EMBL/GenBank/DDBJ databases">
        <title>Phylogenomic resolution of chytrid fungi.</title>
        <authorList>
            <person name="Stajich J.E."/>
            <person name="Amses K."/>
            <person name="Simmons R."/>
            <person name="Seto K."/>
            <person name="Myers J."/>
            <person name="Bonds A."/>
            <person name="Quandt C.A."/>
            <person name="Barry K."/>
            <person name="Liu P."/>
            <person name="Grigoriev I."/>
            <person name="Longcore J.E."/>
            <person name="James T.Y."/>
        </authorList>
    </citation>
    <scope>NUCLEOTIDE SEQUENCE</scope>
    <source>
        <strain evidence="18">JEL0318</strain>
    </source>
</reference>
<accession>A0AAD5S5R0</accession>
<dbReference type="GO" id="GO:0003678">
    <property type="term" value="F:DNA helicase activity"/>
    <property type="evidence" value="ECO:0007669"/>
    <property type="project" value="UniProtKB-EC"/>
</dbReference>
<feature type="compositionally biased region" description="Low complexity" evidence="16">
    <location>
        <begin position="42"/>
        <end position="60"/>
    </location>
</feature>
<keyword evidence="4 15" id="KW-0479">Metal-binding</keyword>
<evidence type="ECO:0000256" key="15">
    <source>
        <dbReference type="PROSITE-ProRule" id="PRU01341"/>
    </source>
</evidence>
<keyword evidence="6 15" id="KW-0863">Zinc-finger</keyword>
<dbReference type="PANTHER" id="PTHR10887:SF364">
    <property type="entry name" value="REGULATOR OF NONSENSE TRANSCRIPTS 1"/>
    <property type="match status" value="1"/>
</dbReference>
<dbReference type="InterPro" id="IPR041677">
    <property type="entry name" value="DNA2/NAM7_AAA_11"/>
</dbReference>
<feature type="region of interest" description="Disordered" evidence="16">
    <location>
        <begin position="1"/>
        <end position="89"/>
    </location>
</feature>
<evidence type="ECO:0000313" key="19">
    <source>
        <dbReference type="Proteomes" id="UP001212841"/>
    </source>
</evidence>
<dbReference type="GO" id="GO:0005737">
    <property type="term" value="C:cytoplasm"/>
    <property type="evidence" value="ECO:0007669"/>
    <property type="project" value="UniProtKB-SubCell"/>
</dbReference>
<evidence type="ECO:0000256" key="9">
    <source>
        <dbReference type="ARBA" id="ARBA00022833"/>
    </source>
</evidence>
<feature type="compositionally biased region" description="Gly residues" evidence="16">
    <location>
        <begin position="1056"/>
        <end position="1074"/>
    </location>
</feature>
<keyword evidence="7" id="KW-0378">Hydrolase</keyword>
<evidence type="ECO:0000256" key="3">
    <source>
        <dbReference type="ARBA" id="ARBA00022490"/>
    </source>
</evidence>
<feature type="region of interest" description="Disordered" evidence="16">
    <location>
        <begin position="1053"/>
        <end position="1074"/>
    </location>
</feature>
<dbReference type="PROSITE" id="PS51997">
    <property type="entry name" value="UPF1_CH_RICH"/>
    <property type="match status" value="1"/>
</dbReference>
<comment type="function">
    <text evidence="14">RNA-dependent helicase required for nonsense-mediated decay (NMD) of aberrant mRNAs containing premature stop codons and modulates the expression level of normal mRNAs. Also capable of unwinding double-stranded DNA and translocating on single-stranded DNA.</text>
</comment>
<name>A0AAD5S5R0_9FUNG</name>
<dbReference type="FunFam" id="3.40.50.300:FF:000097">
    <property type="entry name" value="Regulator of nonsense transcripts 1"/>
    <property type="match status" value="1"/>
</dbReference>
<evidence type="ECO:0000256" key="11">
    <source>
        <dbReference type="ARBA" id="ARBA00023161"/>
    </source>
</evidence>
<dbReference type="InterPro" id="IPR027417">
    <property type="entry name" value="P-loop_NTPase"/>
</dbReference>
<keyword evidence="10" id="KW-0067">ATP-binding</keyword>
<dbReference type="SUPFAM" id="SSF52540">
    <property type="entry name" value="P-loop containing nucleoside triphosphate hydrolases"/>
    <property type="match status" value="1"/>
</dbReference>
<dbReference type="CDD" id="cd18808">
    <property type="entry name" value="SF1_C_Upf1"/>
    <property type="match status" value="1"/>
</dbReference>
<evidence type="ECO:0000256" key="5">
    <source>
        <dbReference type="ARBA" id="ARBA00022741"/>
    </source>
</evidence>
<dbReference type="InterPro" id="IPR041679">
    <property type="entry name" value="DNA2/NAM7-like_C"/>
</dbReference>
<dbReference type="GO" id="GO:0016787">
    <property type="term" value="F:hydrolase activity"/>
    <property type="evidence" value="ECO:0007669"/>
    <property type="project" value="UniProtKB-KW"/>
</dbReference>
<evidence type="ECO:0000313" key="18">
    <source>
        <dbReference type="EMBL" id="KAJ3043729.1"/>
    </source>
</evidence>
<dbReference type="InterPro" id="IPR018999">
    <property type="entry name" value="UPF1_CH/ZBD"/>
</dbReference>
<comment type="catalytic activity">
    <reaction evidence="12">
        <text>ATP + H2O = ADP + phosphate + H(+)</text>
        <dbReference type="Rhea" id="RHEA:13065"/>
        <dbReference type="ChEBI" id="CHEBI:15377"/>
        <dbReference type="ChEBI" id="CHEBI:15378"/>
        <dbReference type="ChEBI" id="CHEBI:30616"/>
        <dbReference type="ChEBI" id="CHEBI:43474"/>
        <dbReference type="ChEBI" id="CHEBI:456216"/>
        <dbReference type="EC" id="3.6.4.12"/>
    </reaction>
    <physiologicalReaction direction="left-to-right" evidence="12">
        <dbReference type="Rhea" id="RHEA:13066"/>
    </physiologicalReaction>
</comment>
<dbReference type="Pfam" id="PF09416">
    <property type="entry name" value="UPF1_Zn_bind"/>
    <property type="match status" value="1"/>
</dbReference>
<organism evidence="18 19">
    <name type="scientific">Rhizophlyctis rosea</name>
    <dbReference type="NCBI Taxonomy" id="64517"/>
    <lineage>
        <taxon>Eukaryota</taxon>
        <taxon>Fungi</taxon>
        <taxon>Fungi incertae sedis</taxon>
        <taxon>Chytridiomycota</taxon>
        <taxon>Chytridiomycota incertae sedis</taxon>
        <taxon>Chytridiomycetes</taxon>
        <taxon>Rhizophlyctidales</taxon>
        <taxon>Rhizophlyctidaceae</taxon>
        <taxon>Rhizophlyctis</taxon>
    </lineage>
</organism>
<keyword evidence="9 15" id="KW-0862">Zinc</keyword>
<keyword evidence="8 18" id="KW-0347">Helicase</keyword>
<gene>
    <name evidence="18" type="primary">UPF1</name>
    <name evidence="18" type="ORF">HK097_001669</name>
</gene>
<feature type="region of interest" description="C4" evidence="15">
    <location>
        <begin position="179"/>
        <end position="209"/>
    </location>
</feature>
<feature type="domain" description="Upf1" evidence="17">
    <location>
        <begin position="111"/>
        <end position="268"/>
    </location>
</feature>
<dbReference type="GO" id="GO:0003724">
    <property type="term" value="F:RNA helicase activity"/>
    <property type="evidence" value="ECO:0007669"/>
    <property type="project" value="UniProtKB-EC"/>
</dbReference>
<proteinExistence type="inferred from homology"/>
<evidence type="ECO:0000256" key="2">
    <source>
        <dbReference type="ARBA" id="ARBA00007913"/>
    </source>
</evidence>
<dbReference type="InterPro" id="IPR003593">
    <property type="entry name" value="AAA+_ATPase"/>
</dbReference>
<dbReference type="InterPro" id="IPR040812">
    <property type="entry name" value="UPF1_1B_dom"/>
</dbReference>
<evidence type="ECO:0000256" key="6">
    <source>
        <dbReference type="ARBA" id="ARBA00022771"/>
    </source>
</evidence>
<dbReference type="GO" id="GO:0003723">
    <property type="term" value="F:RNA binding"/>
    <property type="evidence" value="ECO:0007669"/>
    <property type="project" value="InterPro"/>
</dbReference>
<evidence type="ECO:0000256" key="7">
    <source>
        <dbReference type="ARBA" id="ARBA00022801"/>
    </source>
</evidence>
<protein>
    <submittedName>
        <fullName evidence="18">ATP-dependent helicase NAM7</fullName>
    </submittedName>
</protein>
<evidence type="ECO:0000256" key="8">
    <source>
        <dbReference type="ARBA" id="ARBA00022806"/>
    </source>
</evidence>
<evidence type="ECO:0000256" key="1">
    <source>
        <dbReference type="ARBA" id="ARBA00004496"/>
    </source>
</evidence>
<dbReference type="AlphaFoldDB" id="A0AAD5S5R0"/>
<comment type="similarity">
    <text evidence="2">Belongs to the DNA2/NAM7 helicase family.</text>
</comment>
<evidence type="ECO:0000256" key="10">
    <source>
        <dbReference type="ARBA" id="ARBA00022840"/>
    </source>
</evidence>
<dbReference type="Pfam" id="PF13087">
    <property type="entry name" value="AAA_12"/>
    <property type="match status" value="1"/>
</dbReference>
<dbReference type="SMART" id="SM00382">
    <property type="entry name" value="AAA"/>
    <property type="match status" value="1"/>
</dbReference>
<dbReference type="Proteomes" id="UP001212841">
    <property type="component" value="Unassembled WGS sequence"/>
</dbReference>
<feature type="region of interest" description="Disordered" evidence="16">
    <location>
        <begin position="911"/>
        <end position="932"/>
    </location>
</feature>
<dbReference type="GO" id="GO:0008270">
    <property type="term" value="F:zinc ion binding"/>
    <property type="evidence" value="ECO:0007669"/>
    <property type="project" value="UniProtKB-UniRule"/>
</dbReference>
<sequence length="1074" mass="120559">MSQLSFVDDFPDTQGSQYEYSEFTAPSQSQTRTDGADHLTDDLASLTLSSQNSQLSQPHLPHVEPHSNGTNGANGHVKRHESGDSDSSLVFNQTGELEFDEDGDYGRGEPHFELPAHACKYCGIHSTSSVVKCMQCNKWFCNASTSTPGSHIVNHLVRSKHKEVSLHPESPLGETVLECYNCGCRNVFLLGFIPAKSDTVVVLLCRQPCASVPSSKDMNWDLSQWLPLIEDRAFLNWLVKVPSEQERFRSRQITKTQIQKLEQMWTENRDASLEDLEKPGLDDEPAPVLLRYEDAYHYQNTFAPLVKMEADYDKQLKESQTQEDVVVRWDMGLNKKRLAYFQLPKLEQGDIRLAVGDEIVLRYKGELSAAWQATCHVLKIPNNISDEIMVELVRDDKAPTACTHNFAVDFVWKSVSFDRMQQAMKMFAVEENSISSYLFHLLLGHDVEPQMLRVTMPKRFSAPNLPDLNHSQVYAVKSVLQKPLSLIQGPPGTGKTVTSATIVYHLAKMNPGTQVLVVAPSNVAVDQLTEKIHQTGLKVVRMTAKSREGLDSPVNFLTLHEQVENNGTNPDLQRFIKLKNEYGELNAADQKKYKNLKRAAEREILTNADVICATCVGAGDPRLQKFTFRTVLVDEATQAAEPEALIPLVMGCRQVVFVGDHKQLGPVILNKRAAAAGLRQSLFERIINLNVRPIRLEVQYRMHPCLSEFPSNMFYEGSLQNGVTIQERLRKSVSFPWPVVETPMFFLGSYGQEEISSSGTSYLNRTEAANCEKIVTRLMKSGVQASQIGIITPYEGQRSYIVSHMQYSAAMKKDAYKELEVASVDAFQGREKDYIILTCVRSNEHQGIGFLNDPRRLNVALTRAKFGLMILGNPKLLAKNLLWWQLLMMFKGKGVLVEGTLSSLKESSVRFERPRQGKREREKEGRRGERYQVEAGQYFGRPDYQQRSSNPLLNPYDPLNFIDATHTSSSYSSVTHSQFSIPLIPTQSQSQYTQDFPSSQTSSSYYSSTASVKSYQTQVGVSFSQSDRMSYAGSVSGESDYFEDYKSQSEFMSQEFGGGSQSGGAGREGGFTSY</sequence>
<evidence type="ECO:0000256" key="13">
    <source>
        <dbReference type="ARBA" id="ARBA00049390"/>
    </source>
</evidence>
<dbReference type="EMBL" id="JADGJD010001339">
    <property type="protein sequence ID" value="KAJ3043729.1"/>
    <property type="molecule type" value="Genomic_DNA"/>
</dbReference>
<dbReference type="CDD" id="cd21400">
    <property type="entry name" value="ZBD_UPF1-like"/>
    <property type="match status" value="1"/>
</dbReference>
<dbReference type="CDD" id="cd21407">
    <property type="entry name" value="1B_UPF1-like"/>
    <property type="match status" value="1"/>
</dbReference>
<dbReference type="InterPro" id="IPR047187">
    <property type="entry name" value="SF1_C_Upf1"/>
</dbReference>
<keyword evidence="11" id="KW-0866">Nonsense-mediated mRNA decay</keyword>
<dbReference type="Gene3D" id="3.40.50.300">
    <property type="entry name" value="P-loop containing nucleotide triphosphate hydrolases"/>
    <property type="match status" value="2"/>
</dbReference>
<keyword evidence="5" id="KW-0547">Nucleotide-binding</keyword>
<comment type="subcellular location">
    <subcellularLocation>
        <location evidence="1">Cytoplasm</location>
    </subcellularLocation>
</comment>
<feature type="region of interest" description="CC/SHH/C" evidence="15">
    <location>
        <begin position="133"/>
        <end position="161"/>
    </location>
</feature>
<dbReference type="InterPro" id="IPR045055">
    <property type="entry name" value="DNA2/NAM7-like"/>
</dbReference>
<dbReference type="PANTHER" id="PTHR10887">
    <property type="entry name" value="DNA2/NAM7 HELICASE FAMILY"/>
    <property type="match status" value="1"/>
</dbReference>
<evidence type="ECO:0000256" key="4">
    <source>
        <dbReference type="ARBA" id="ARBA00022723"/>
    </source>
</evidence>
<evidence type="ECO:0000256" key="12">
    <source>
        <dbReference type="ARBA" id="ARBA00048432"/>
    </source>
</evidence>
<dbReference type="GO" id="GO:0005524">
    <property type="term" value="F:ATP binding"/>
    <property type="evidence" value="ECO:0007669"/>
    <property type="project" value="UniProtKB-KW"/>
</dbReference>
<keyword evidence="3" id="KW-0963">Cytoplasm</keyword>
<dbReference type="Pfam" id="PF13086">
    <property type="entry name" value="AAA_11"/>
    <property type="match status" value="2"/>
</dbReference>
<feature type="compositionally biased region" description="Polar residues" evidence="16">
    <location>
        <begin position="13"/>
        <end position="33"/>
    </location>
</feature>
<evidence type="ECO:0000256" key="14">
    <source>
        <dbReference type="ARBA" id="ARBA00055561"/>
    </source>
</evidence>
<keyword evidence="19" id="KW-1185">Reference proteome</keyword>
<dbReference type="Gene3D" id="2.40.30.230">
    <property type="match status" value="1"/>
</dbReference>
<comment type="caution">
    <text evidence="18">The sequence shown here is derived from an EMBL/GenBank/DDBJ whole genome shotgun (WGS) entry which is preliminary data.</text>
</comment>
<dbReference type="CDD" id="cd18039">
    <property type="entry name" value="DEXXQc_UPF1"/>
    <property type="match status" value="1"/>
</dbReference>
<dbReference type="Gene3D" id="6.10.140.1240">
    <property type="match status" value="1"/>
</dbReference>
<comment type="catalytic activity">
    <reaction evidence="13">
        <text>ATP + H2O = ADP + phosphate + H(+)</text>
        <dbReference type="Rhea" id="RHEA:13065"/>
        <dbReference type="ChEBI" id="CHEBI:15377"/>
        <dbReference type="ChEBI" id="CHEBI:15378"/>
        <dbReference type="ChEBI" id="CHEBI:30616"/>
        <dbReference type="ChEBI" id="CHEBI:43474"/>
        <dbReference type="ChEBI" id="CHEBI:456216"/>
        <dbReference type="EC" id="3.6.4.13"/>
    </reaction>
    <physiologicalReaction direction="left-to-right" evidence="13">
        <dbReference type="Rhea" id="RHEA:13066"/>
    </physiologicalReaction>
</comment>
<evidence type="ECO:0000256" key="16">
    <source>
        <dbReference type="SAM" id="MobiDB-lite"/>
    </source>
</evidence>
<evidence type="ECO:0000259" key="17">
    <source>
        <dbReference type="PROSITE" id="PS51997"/>
    </source>
</evidence>
<dbReference type="GO" id="GO:0000184">
    <property type="term" value="P:nuclear-transcribed mRNA catabolic process, nonsense-mediated decay"/>
    <property type="evidence" value="ECO:0007669"/>
    <property type="project" value="UniProtKB-KW"/>
</dbReference>
<dbReference type="Pfam" id="PF18141">
    <property type="entry name" value="UPF1_1B_dom"/>
    <property type="match status" value="1"/>
</dbReference>